<reference evidence="2" key="1">
    <citation type="submission" date="2020-03" db="EMBL/GenBank/DDBJ databases">
        <title>The deep terrestrial virosphere.</title>
        <authorList>
            <person name="Holmfeldt K."/>
            <person name="Nilsson E."/>
            <person name="Simone D."/>
            <person name="Lopez-Fernandez M."/>
            <person name="Wu X."/>
            <person name="de Brujin I."/>
            <person name="Lundin D."/>
            <person name="Andersson A."/>
            <person name="Bertilsson S."/>
            <person name="Dopson M."/>
        </authorList>
    </citation>
    <scope>NUCLEOTIDE SEQUENCE</scope>
    <source>
        <strain evidence="2">TM448B03216</strain>
    </source>
</reference>
<feature type="domain" description="DOD-type homing endonuclease" evidence="1">
    <location>
        <begin position="66"/>
        <end position="206"/>
    </location>
</feature>
<sequence>MSKRWTTQEKELAYNMLKDGYSIKEAAEKLGRSYNTIKVMNSKEFKICKIYRNIPNLEMTSDLAYILGVLFGDGYTGGNGVIALRVADKKFAESFRDALRVIGLPAKIYERPPEYVGCKPMYRAEVCSVVFAKWLKSRGLEEIGEMILNKGKDHIVAFIRGFYESEGSIYDESIRYGKYNKISITMSNSNYELISLVGLLVNSLGYNVDIRNRKTSDGRLPHYVLRLLGSSDVKYKFLEEVNPCIKNST</sequence>
<accession>A0A6M3Y1T4</accession>
<dbReference type="InterPro" id="IPR027434">
    <property type="entry name" value="Homing_endonucl"/>
</dbReference>
<dbReference type="GO" id="GO:0004519">
    <property type="term" value="F:endonuclease activity"/>
    <property type="evidence" value="ECO:0007669"/>
    <property type="project" value="UniProtKB-KW"/>
</dbReference>
<evidence type="ECO:0000259" key="1">
    <source>
        <dbReference type="PROSITE" id="PS50819"/>
    </source>
</evidence>
<dbReference type="GO" id="GO:0016539">
    <property type="term" value="P:intein-mediated protein splicing"/>
    <property type="evidence" value="ECO:0007669"/>
    <property type="project" value="InterPro"/>
</dbReference>
<dbReference type="InterPro" id="IPR004042">
    <property type="entry name" value="Intein_endonuc_central"/>
</dbReference>
<dbReference type="Gene3D" id="3.10.28.10">
    <property type="entry name" value="Homing endonucleases"/>
    <property type="match status" value="1"/>
</dbReference>
<dbReference type="SUPFAM" id="SSF55608">
    <property type="entry name" value="Homing endonucleases"/>
    <property type="match status" value="2"/>
</dbReference>
<gene>
    <name evidence="2" type="ORF">TM448B03216_0004</name>
</gene>
<protein>
    <submittedName>
        <fullName evidence="2">Putative homing endonuclease</fullName>
    </submittedName>
</protein>
<name>A0A6M3Y1T4_9ZZZZ</name>
<keyword evidence="2" id="KW-0255">Endonuclease</keyword>
<keyword evidence="2" id="KW-0378">Hydrolase</keyword>
<dbReference type="Pfam" id="PF14528">
    <property type="entry name" value="LAGLIDADG_3"/>
    <property type="match status" value="2"/>
</dbReference>
<dbReference type="InterPro" id="IPR006142">
    <property type="entry name" value="INTEIN"/>
</dbReference>
<proteinExistence type="predicted"/>
<dbReference type="EMBL" id="MT144999">
    <property type="protein sequence ID" value="QJI02406.1"/>
    <property type="molecule type" value="Genomic_DNA"/>
</dbReference>
<dbReference type="PROSITE" id="PS50819">
    <property type="entry name" value="INTEIN_ENDONUCLEASE"/>
    <property type="match status" value="1"/>
</dbReference>
<organism evidence="2">
    <name type="scientific">viral metagenome</name>
    <dbReference type="NCBI Taxonomy" id="1070528"/>
    <lineage>
        <taxon>unclassified sequences</taxon>
        <taxon>metagenomes</taxon>
        <taxon>organismal metagenomes</taxon>
    </lineage>
</organism>
<dbReference type="InterPro" id="IPR004860">
    <property type="entry name" value="LAGLIDADG_dom"/>
</dbReference>
<keyword evidence="2" id="KW-0540">Nuclease</keyword>
<dbReference type="AlphaFoldDB" id="A0A6M3Y1T4"/>
<evidence type="ECO:0000313" key="2">
    <source>
        <dbReference type="EMBL" id="QJI02406.1"/>
    </source>
</evidence>
<dbReference type="PRINTS" id="PR00379">
    <property type="entry name" value="INTEIN"/>
</dbReference>